<protein>
    <submittedName>
        <fullName evidence="3">Heavy-metal transporter</fullName>
    </submittedName>
</protein>
<proteinExistence type="predicted"/>
<keyword evidence="1" id="KW-0479">Metal-binding</keyword>
<evidence type="ECO:0000256" key="1">
    <source>
        <dbReference type="ARBA" id="ARBA00022723"/>
    </source>
</evidence>
<name>S0KVN8_9ENTE</name>
<dbReference type="InterPro" id="IPR006121">
    <property type="entry name" value="HMA_dom"/>
</dbReference>
<dbReference type="SUPFAM" id="SSF55008">
    <property type="entry name" value="HMA, heavy metal-associated domain"/>
    <property type="match status" value="1"/>
</dbReference>
<dbReference type="EMBL" id="AHYR01000003">
    <property type="protein sequence ID" value="EOT43271.1"/>
    <property type="molecule type" value="Genomic_DNA"/>
</dbReference>
<dbReference type="HOGENOM" id="CLU_134973_6_1_9"/>
<dbReference type="PATRIC" id="fig|1139219.3.peg.593"/>
<evidence type="ECO:0000313" key="4">
    <source>
        <dbReference type="Proteomes" id="UP000014127"/>
    </source>
</evidence>
<dbReference type="STRING" id="44009.RV01_GL000245"/>
<dbReference type="eggNOG" id="ENOG5030775">
    <property type="taxonomic scope" value="Bacteria"/>
</dbReference>
<dbReference type="PROSITE" id="PS01047">
    <property type="entry name" value="HMA_1"/>
    <property type="match status" value="1"/>
</dbReference>
<gene>
    <name evidence="3" type="ORF">OMK_00625</name>
</gene>
<dbReference type="InterPro" id="IPR017969">
    <property type="entry name" value="Heavy-metal-associated_CS"/>
</dbReference>
<dbReference type="InterPro" id="IPR036163">
    <property type="entry name" value="HMA_dom_sf"/>
</dbReference>
<keyword evidence="4" id="KW-1185">Reference proteome</keyword>
<feature type="domain" description="HMA" evidence="2">
    <location>
        <begin position="4"/>
        <end position="69"/>
    </location>
</feature>
<accession>S0KVN8</accession>
<evidence type="ECO:0000259" key="2">
    <source>
        <dbReference type="PROSITE" id="PS50846"/>
    </source>
</evidence>
<dbReference type="RefSeq" id="WP_016171823.1">
    <property type="nucleotide sequence ID" value="NZ_ASWK01000001.1"/>
</dbReference>
<dbReference type="OrthoDB" id="9813965at2"/>
<organism evidence="3 4">
    <name type="scientific">Enterococcus dispar ATCC 51266</name>
    <dbReference type="NCBI Taxonomy" id="1139219"/>
    <lineage>
        <taxon>Bacteria</taxon>
        <taxon>Bacillati</taxon>
        <taxon>Bacillota</taxon>
        <taxon>Bacilli</taxon>
        <taxon>Lactobacillales</taxon>
        <taxon>Enterococcaceae</taxon>
        <taxon>Enterococcus</taxon>
    </lineage>
</organism>
<dbReference type="Gene3D" id="3.30.70.100">
    <property type="match status" value="1"/>
</dbReference>
<sequence>MTSYMQTVSIDGMKCTGCATTVRNTLETNKPLSVEKIDLKKGIVTFKTDSRLSLTLINQLLKDTKYTATKEFN</sequence>
<evidence type="ECO:0000313" key="3">
    <source>
        <dbReference type="EMBL" id="EOT43271.1"/>
    </source>
</evidence>
<dbReference type="Proteomes" id="UP000014127">
    <property type="component" value="Unassembled WGS sequence"/>
</dbReference>
<dbReference type="AlphaFoldDB" id="S0KVN8"/>
<dbReference type="PROSITE" id="PS50846">
    <property type="entry name" value="HMA_2"/>
    <property type="match status" value="1"/>
</dbReference>
<dbReference type="Pfam" id="PF00403">
    <property type="entry name" value="HMA"/>
    <property type="match status" value="1"/>
</dbReference>
<dbReference type="CDD" id="cd00371">
    <property type="entry name" value="HMA"/>
    <property type="match status" value="1"/>
</dbReference>
<comment type="caution">
    <text evidence="3">The sequence shown here is derived from an EMBL/GenBank/DDBJ whole genome shotgun (WGS) entry which is preliminary data.</text>
</comment>
<reference evidence="3 4" key="1">
    <citation type="submission" date="2013-03" db="EMBL/GenBank/DDBJ databases">
        <title>The Genome Sequence of Enterococcus dispar ATCC_51266 (Illumina only assembly).</title>
        <authorList>
            <consortium name="The Broad Institute Genomics Platform"/>
            <consortium name="The Broad Institute Genome Sequencing Center for Infectious Disease"/>
            <person name="Earl A."/>
            <person name="Russ C."/>
            <person name="Gilmore M."/>
            <person name="Surin D."/>
            <person name="Walker B."/>
            <person name="Young S."/>
            <person name="Zeng Q."/>
            <person name="Gargeya S."/>
            <person name="Fitzgerald M."/>
            <person name="Haas B."/>
            <person name="Abouelleil A."/>
            <person name="Allen A.W."/>
            <person name="Alvarado L."/>
            <person name="Arachchi H.M."/>
            <person name="Berlin A.M."/>
            <person name="Chapman S.B."/>
            <person name="Gainer-Dewar J."/>
            <person name="Goldberg J."/>
            <person name="Griggs A."/>
            <person name="Gujja S."/>
            <person name="Hansen M."/>
            <person name="Howarth C."/>
            <person name="Imamovic A."/>
            <person name="Ireland A."/>
            <person name="Larimer J."/>
            <person name="McCowan C."/>
            <person name="Murphy C."/>
            <person name="Pearson M."/>
            <person name="Poon T.W."/>
            <person name="Priest M."/>
            <person name="Roberts A."/>
            <person name="Saif S."/>
            <person name="Shea T."/>
            <person name="Sisk P."/>
            <person name="Sykes S."/>
            <person name="Wortman J."/>
            <person name="Nusbaum C."/>
            <person name="Birren B."/>
        </authorList>
    </citation>
    <scope>NUCLEOTIDE SEQUENCE [LARGE SCALE GENOMIC DNA]</scope>
    <source>
        <strain evidence="3 4">ATCC 51266</strain>
    </source>
</reference>
<dbReference type="GO" id="GO:0046872">
    <property type="term" value="F:metal ion binding"/>
    <property type="evidence" value="ECO:0007669"/>
    <property type="project" value="UniProtKB-KW"/>
</dbReference>